<sequence>MIEVTQQKIEELAPNAEAAKKGRELVKKNKFSNLKINAEKNLIWGECAGSGKNPYYCSADYIDPNNPVFRCNCPSRQFPCKHSVGLLYCFEANVSQFTEGEVPEDILSKREKIEKKQEKKAQEKESIKEKAEKPKKVNKAAFTKKVDTQLTGIETAQKLLRDMVNTGLSSVDAKMRATLKTQIKDLGNYYIGGIQTAFNNLLLSIEEVKNEEYTAVVDNLNYLSALLKKATDYLKARKEDPEGTPELSSAIEEQIGYVWKLVELMQYGQYEENASLVQLSFNSYDNEARKEYVDEGVWLNLKTGKIYKTLNYRPYKAAKYIKEDNSVFSVLQLKDLYIYPGDTNPRIRWEADGASERPLSQADLATVKGFASGQFAETIKAVKNTIKNPLMDKHPVVLLALHKAYRVGEDLVVEDVNGFAITLRDIEEGAVSPTGNLKSFLPANAKGLSLVVMMHNDVASGLLSAQPLSLITAEKVIRLLY</sequence>
<keyword evidence="5" id="KW-1185">Reference proteome</keyword>
<feature type="coiled-coil region" evidence="2">
    <location>
        <begin position="106"/>
        <end position="133"/>
    </location>
</feature>
<dbReference type="Proteomes" id="UP000197007">
    <property type="component" value="Chromosome"/>
</dbReference>
<protein>
    <recommendedName>
        <fullName evidence="3">SWIM-type domain-containing protein</fullName>
    </recommendedName>
</protein>
<gene>
    <name evidence="4" type="ORF">CBG49_08580</name>
</gene>
<evidence type="ECO:0000256" key="1">
    <source>
        <dbReference type="PROSITE-ProRule" id="PRU00325"/>
    </source>
</evidence>
<evidence type="ECO:0000259" key="3">
    <source>
        <dbReference type="PROSITE" id="PS50966"/>
    </source>
</evidence>
<dbReference type="GO" id="GO:0008270">
    <property type="term" value="F:zinc ion binding"/>
    <property type="evidence" value="ECO:0007669"/>
    <property type="project" value="UniProtKB-KW"/>
</dbReference>
<dbReference type="KEGG" id="capn:CBG49_08580"/>
<organism evidence="4 5">
    <name type="scientific">Capnocytophaga endodontalis</name>
    <dbReference type="NCBI Taxonomy" id="2708117"/>
    <lineage>
        <taxon>Bacteria</taxon>
        <taxon>Pseudomonadati</taxon>
        <taxon>Bacteroidota</taxon>
        <taxon>Flavobacteriia</taxon>
        <taxon>Flavobacteriales</taxon>
        <taxon>Flavobacteriaceae</taxon>
        <taxon>Capnocytophaga</taxon>
    </lineage>
</organism>
<evidence type="ECO:0000256" key="2">
    <source>
        <dbReference type="SAM" id="Coils"/>
    </source>
</evidence>
<dbReference type="InterPro" id="IPR007527">
    <property type="entry name" value="Znf_SWIM"/>
</dbReference>
<accession>A0A1Z4BPE1</accession>
<dbReference type="RefSeq" id="WP_088594174.1">
    <property type="nucleotide sequence ID" value="NZ_CP022022.1"/>
</dbReference>
<dbReference type="PROSITE" id="PS50966">
    <property type="entry name" value="ZF_SWIM"/>
    <property type="match status" value="1"/>
</dbReference>
<name>A0A1Z4BPE1_9FLAO</name>
<evidence type="ECO:0000313" key="4">
    <source>
        <dbReference type="EMBL" id="ASF43129.1"/>
    </source>
</evidence>
<feature type="domain" description="SWIM-type" evidence="3">
    <location>
        <begin position="56"/>
        <end position="91"/>
    </location>
</feature>
<dbReference type="AlphaFoldDB" id="A0A1Z4BPE1"/>
<keyword evidence="1" id="KW-0479">Metal-binding</keyword>
<reference evidence="5" key="1">
    <citation type="submission" date="2017-06" db="EMBL/GenBank/DDBJ databases">
        <title>Complete genome sequence of Capnocytophaga sp. KCOM 1579 (=ChDC OS43) isolated from a human refractory periapical abscess lesion.</title>
        <authorList>
            <person name="Kook J.-K."/>
            <person name="Park S.-N."/>
            <person name="Lim Y.K."/>
            <person name="Roh H."/>
        </authorList>
    </citation>
    <scope>NUCLEOTIDE SEQUENCE [LARGE SCALE GENOMIC DNA]</scope>
    <source>
        <strain evidence="5">ChDC OS43</strain>
    </source>
</reference>
<proteinExistence type="predicted"/>
<keyword evidence="1" id="KW-0862">Zinc</keyword>
<keyword evidence="2" id="KW-0175">Coiled coil</keyword>
<keyword evidence="1" id="KW-0863">Zinc-finger</keyword>
<dbReference type="EMBL" id="CP022022">
    <property type="protein sequence ID" value="ASF43129.1"/>
    <property type="molecule type" value="Genomic_DNA"/>
</dbReference>
<evidence type="ECO:0000313" key="5">
    <source>
        <dbReference type="Proteomes" id="UP000197007"/>
    </source>
</evidence>